<name>A0A5D0HU68_9FLAO</name>
<dbReference type="EMBL" id="VSDQ01000679">
    <property type="protein sequence ID" value="TYA74858.1"/>
    <property type="molecule type" value="Genomic_DNA"/>
</dbReference>
<sequence>MNSKSFSKNCLFSLLFLLFLTSNLSFSQKREVLENWVKKVEMEFPEISWNSTQSKLRSGSYKYNLIRHHLLSDKFFVPVFDKPFDEMSPQKRNKAAAKINGYKRKGKYPWANRLDWYLWGVLNQPRAYNNAVKEVQHLRQNRKDIAETISLIRSENLDYDRLSAIKYGVSSKYRKLLPSETKYLNNIIDEYEIIIANKSLIAKSKSLNHLNASFESVYKLESFRNQNSRMFNSASYQVQSEINTLIKDRKEFIISSLARTRRERLNSEDFNTKTIAQVNSVLTQLNSSFKKYNYLPDVKSVFDLYTQKKTTYTSSKSEFITKKAKTIYSPKALSSLLTQYTSNTNQNSAITSLTNYINLRKKAIEKIIKEREEERLRKKRENDALIKTNKALVSKLRSDLRIKNESNLPTYEELHYILQSYLTLINSGKTYYVSDAEKFIKLVEDKRFMRKRTNAISGDNETFENSKGFQIKCSGMTSVDGEDFTYTKLIIPNASKDIYKLYALELTSNYRNIMATSMTPDKEPESKDFYAQSGRTLYSLKLDDKGSLVAQAQRNSFANWPLMAERIDYRTLKVTSFSNVTDISLKQGQTISIKASNRIKVGGFAGYSSPDGINGFTSYNKTSRFRHGVLMGKIGKNGTWFFVGSKQTITANKTGRLYLAINDKDVNNNEGHFTVQYEIK</sequence>
<accession>A0A5D0HU68</accession>
<feature type="signal peptide" evidence="1">
    <location>
        <begin position="1"/>
        <end position="27"/>
    </location>
</feature>
<dbReference type="RefSeq" id="WP_187388305.1">
    <property type="nucleotide sequence ID" value="NZ_VSDQ01000679.1"/>
</dbReference>
<reference evidence="2 3" key="1">
    <citation type="submission" date="2019-08" db="EMBL/GenBank/DDBJ databases">
        <title>Seonamhaeicola sediminis sp. nov., isolated from marine sediment.</title>
        <authorList>
            <person name="Cao W.R."/>
        </authorList>
    </citation>
    <scope>NUCLEOTIDE SEQUENCE [LARGE SCALE GENOMIC DNA]</scope>
    <source>
        <strain evidence="2 3">B011</strain>
    </source>
</reference>
<evidence type="ECO:0000313" key="2">
    <source>
        <dbReference type="EMBL" id="TYA74858.1"/>
    </source>
</evidence>
<keyword evidence="3" id="KW-1185">Reference proteome</keyword>
<protein>
    <submittedName>
        <fullName evidence="2">Uncharacterized protein</fullName>
    </submittedName>
</protein>
<dbReference type="AlphaFoldDB" id="A0A5D0HU68"/>
<proteinExistence type="predicted"/>
<dbReference type="Proteomes" id="UP000323930">
    <property type="component" value="Unassembled WGS sequence"/>
</dbReference>
<keyword evidence="1" id="KW-0732">Signal</keyword>
<evidence type="ECO:0000313" key="3">
    <source>
        <dbReference type="Proteomes" id="UP000323930"/>
    </source>
</evidence>
<gene>
    <name evidence="2" type="ORF">FUA24_16265</name>
</gene>
<feature type="chain" id="PRO_5022964471" evidence="1">
    <location>
        <begin position="28"/>
        <end position="680"/>
    </location>
</feature>
<dbReference type="Gene3D" id="2.60.120.430">
    <property type="entry name" value="Galactose-binding lectin"/>
    <property type="match status" value="1"/>
</dbReference>
<comment type="caution">
    <text evidence="2">The sequence shown here is derived from an EMBL/GenBank/DDBJ whole genome shotgun (WGS) entry which is preliminary data.</text>
</comment>
<organism evidence="2 3">
    <name type="scientific">Seonamhaeicola marinus</name>
    <dbReference type="NCBI Taxonomy" id="1912246"/>
    <lineage>
        <taxon>Bacteria</taxon>
        <taxon>Pseudomonadati</taxon>
        <taxon>Bacteroidota</taxon>
        <taxon>Flavobacteriia</taxon>
        <taxon>Flavobacteriales</taxon>
        <taxon>Flavobacteriaceae</taxon>
    </lineage>
</organism>
<evidence type="ECO:0000256" key="1">
    <source>
        <dbReference type="SAM" id="SignalP"/>
    </source>
</evidence>